<dbReference type="EMBL" id="CP146612">
    <property type="protein sequence ID" value="WWX26096.1"/>
    <property type="molecule type" value="Genomic_DNA"/>
</dbReference>
<dbReference type="InterPro" id="IPR010178">
    <property type="entry name" value="Lit"/>
</dbReference>
<accession>A0ABZ2J5B7</accession>
<name>A0ABZ2J5B7_9CHLR</name>
<sequence>MKLTTPDWPRLSAWTLAVVLPLLIISAVIAAAFNFQPLYEYGFSRYNVAEATGLAPAELTKAAHGLTAYFNSGDEFIDLVVVKDGEPFTLFNEREIIHLYDVKALIRLDYLGLDVSLGYSLLVAGLLFYRRQRQLLAAPVFWGGSLTLAVVAALGLAAAIDFNAFFTRFHMISFANDFWLLDPSTDYLIMLFPGGFWQDAVIFLGLGIVIIAAVAAFIGWRSLGRQNIDKNSGD</sequence>
<dbReference type="Proteomes" id="UP001375370">
    <property type="component" value="Chromosome"/>
</dbReference>
<keyword evidence="1" id="KW-0812">Transmembrane</keyword>
<evidence type="ECO:0000313" key="3">
    <source>
        <dbReference type="Proteomes" id="UP001375370"/>
    </source>
</evidence>
<keyword evidence="3" id="KW-1185">Reference proteome</keyword>
<organism evidence="2 3">
    <name type="scientific">Candidatus Dehalogenimonas loeffleri</name>
    <dbReference type="NCBI Taxonomy" id="3127115"/>
    <lineage>
        <taxon>Bacteria</taxon>
        <taxon>Bacillati</taxon>
        <taxon>Chloroflexota</taxon>
        <taxon>Dehalococcoidia</taxon>
        <taxon>Dehalococcoidales</taxon>
        <taxon>Dehalococcoidaceae</taxon>
        <taxon>Dehalogenimonas</taxon>
    </lineage>
</organism>
<dbReference type="NCBIfam" id="TIGR01906">
    <property type="entry name" value="integ_TIGR01906"/>
    <property type="match status" value="1"/>
</dbReference>
<dbReference type="Pfam" id="PF07314">
    <property type="entry name" value="Lit"/>
    <property type="match status" value="1"/>
</dbReference>
<feature type="transmembrane region" description="Helical" evidence="1">
    <location>
        <begin position="200"/>
        <end position="220"/>
    </location>
</feature>
<reference evidence="2 3" key="1">
    <citation type="submission" date="2024-03" db="EMBL/GenBank/DDBJ databases">
        <title>A Dehalogenimonas Isolated from Estuarine Sediments Dihaloeliminates Chlorinated Alkanes.</title>
        <authorList>
            <person name="Yang Y."/>
            <person name="Wang H."/>
        </authorList>
    </citation>
    <scope>NUCLEOTIDE SEQUENCE [LARGE SCALE GENOMIC DNA]</scope>
    <source>
        <strain evidence="2 3">W</strain>
    </source>
</reference>
<dbReference type="RefSeq" id="WP_338738921.1">
    <property type="nucleotide sequence ID" value="NZ_CP146612.1"/>
</dbReference>
<evidence type="ECO:0000313" key="2">
    <source>
        <dbReference type="EMBL" id="WWX26096.1"/>
    </source>
</evidence>
<gene>
    <name evidence="2" type="ORF">V8247_03775</name>
</gene>
<keyword evidence="1" id="KW-1133">Transmembrane helix</keyword>
<feature type="transmembrane region" description="Helical" evidence="1">
    <location>
        <begin position="136"/>
        <end position="160"/>
    </location>
</feature>
<keyword evidence="1" id="KW-0472">Membrane</keyword>
<feature type="transmembrane region" description="Helical" evidence="1">
    <location>
        <begin position="110"/>
        <end position="129"/>
    </location>
</feature>
<feature type="transmembrane region" description="Helical" evidence="1">
    <location>
        <begin position="12"/>
        <end position="35"/>
    </location>
</feature>
<proteinExistence type="predicted"/>
<protein>
    <submittedName>
        <fullName evidence="2">TIGR01906 family membrane protein</fullName>
    </submittedName>
</protein>
<evidence type="ECO:0000256" key="1">
    <source>
        <dbReference type="SAM" id="Phobius"/>
    </source>
</evidence>